<reference evidence="1" key="1">
    <citation type="journal article" date="2020" name="Stud. Mycol.">
        <title>101 Dothideomycetes genomes: a test case for predicting lifestyles and emergence of pathogens.</title>
        <authorList>
            <person name="Haridas S."/>
            <person name="Albert R."/>
            <person name="Binder M."/>
            <person name="Bloem J."/>
            <person name="Labutti K."/>
            <person name="Salamov A."/>
            <person name="Andreopoulos B."/>
            <person name="Baker S."/>
            <person name="Barry K."/>
            <person name="Bills G."/>
            <person name="Bluhm B."/>
            <person name="Cannon C."/>
            <person name="Castanera R."/>
            <person name="Culley D."/>
            <person name="Daum C."/>
            <person name="Ezra D."/>
            <person name="Gonzalez J."/>
            <person name="Henrissat B."/>
            <person name="Kuo A."/>
            <person name="Liang C."/>
            <person name="Lipzen A."/>
            <person name="Lutzoni F."/>
            <person name="Magnuson J."/>
            <person name="Mondo S."/>
            <person name="Nolan M."/>
            <person name="Ohm R."/>
            <person name="Pangilinan J."/>
            <person name="Park H.-J."/>
            <person name="Ramirez L."/>
            <person name="Alfaro M."/>
            <person name="Sun H."/>
            <person name="Tritt A."/>
            <person name="Yoshinaga Y."/>
            <person name="Zwiers L.-H."/>
            <person name="Turgeon B."/>
            <person name="Goodwin S."/>
            <person name="Spatafora J."/>
            <person name="Crous P."/>
            <person name="Grigoriev I."/>
        </authorList>
    </citation>
    <scope>NUCLEOTIDE SEQUENCE</scope>
    <source>
        <strain evidence="1">CBS 133067</strain>
    </source>
</reference>
<dbReference type="Proteomes" id="UP000799772">
    <property type="component" value="Unassembled WGS sequence"/>
</dbReference>
<sequence>MEDVDLFHNSNESSTDYDIGEHTGIKYTDILPEDPRYPKSFEDLTIMNIKWLEGHIEHIATWGGRMKVDEKPLTQLLVVLNKAGLLTRDASPSVTRVESASEGKGQKWEYEPYLEAYCKEDVYLKLAGYRWPSSIDFDGEPVICGGLHGPLKQEVEECHEVSFMGRSDCVAEFWPTICEAVGIDRRTGTDAAIELEKWQRTEEGKRFYKDDQAWRDAMYQIGEKLSIETIAEFRRTRK</sequence>
<organism evidence="1 2">
    <name type="scientific">Rhizodiscina lignyota</name>
    <dbReference type="NCBI Taxonomy" id="1504668"/>
    <lineage>
        <taxon>Eukaryota</taxon>
        <taxon>Fungi</taxon>
        <taxon>Dikarya</taxon>
        <taxon>Ascomycota</taxon>
        <taxon>Pezizomycotina</taxon>
        <taxon>Dothideomycetes</taxon>
        <taxon>Pleosporomycetidae</taxon>
        <taxon>Aulographales</taxon>
        <taxon>Rhizodiscinaceae</taxon>
        <taxon>Rhizodiscina</taxon>
    </lineage>
</organism>
<evidence type="ECO:0000313" key="1">
    <source>
        <dbReference type="EMBL" id="KAF2104867.1"/>
    </source>
</evidence>
<proteinExistence type="predicted"/>
<gene>
    <name evidence="1" type="ORF">NA57DRAFT_71070</name>
</gene>
<dbReference type="EMBL" id="ML978121">
    <property type="protein sequence ID" value="KAF2104867.1"/>
    <property type="molecule type" value="Genomic_DNA"/>
</dbReference>
<accession>A0A9P4IUV8</accession>
<protein>
    <submittedName>
        <fullName evidence="1">Uncharacterized protein</fullName>
    </submittedName>
</protein>
<dbReference type="AlphaFoldDB" id="A0A9P4IUV8"/>
<evidence type="ECO:0000313" key="2">
    <source>
        <dbReference type="Proteomes" id="UP000799772"/>
    </source>
</evidence>
<comment type="caution">
    <text evidence="1">The sequence shown here is derived from an EMBL/GenBank/DDBJ whole genome shotgun (WGS) entry which is preliminary data.</text>
</comment>
<keyword evidence="2" id="KW-1185">Reference proteome</keyword>
<name>A0A9P4IUV8_9PEZI</name>